<comment type="caution">
    <text evidence="2">The sequence shown here is derived from an EMBL/GenBank/DDBJ whole genome shotgun (WGS) entry which is preliminary data.</text>
</comment>
<dbReference type="Proteomes" id="UP001163046">
    <property type="component" value="Unassembled WGS sequence"/>
</dbReference>
<feature type="compositionally biased region" description="Basic and acidic residues" evidence="1">
    <location>
        <begin position="68"/>
        <end position="81"/>
    </location>
</feature>
<feature type="compositionally biased region" description="Basic and acidic residues" evidence="1">
    <location>
        <begin position="19"/>
        <end position="42"/>
    </location>
</feature>
<organism evidence="2 3">
    <name type="scientific">Desmophyllum pertusum</name>
    <dbReference type="NCBI Taxonomy" id="174260"/>
    <lineage>
        <taxon>Eukaryota</taxon>
        <taxon>Metazoa</taxon>
        <taxon>Cnidaria</taxon>
        <taxon>Anthozoa</taxon>
        <taxon>Hexacorallia</taxon>
        <taxon>Scleractinia</taxon>
        <taxon>Caryophylliina</taxon>
        <taxon>Caryophylliidae</taxon>
        <taxon>Desmophyllum</taxon>
    </lineage>
</organism>
<protein>
    <submittedName>
        <fullName evidence="2">Uncharacterized protein</fullName>
    </submittedName>
</protein>
<proteinExistence type="predicted"/>
<feature type="region of interest" description="Disordered" evidence="1">
    <location>
        <begin position="1"/>
        <end position="81"/>
    </location>
</feature>
<dbReference type="AlphaFoldDB" id="A0A9W9ZHX3"/>
<gene>
    <name evidence="2" type="ORF">OS493_004486</name>
</gene>
<evidence type="ECO:0000313" key="2">
    <source>
        <dbReference type="EMBL" id="KAJ7380903.1"/>
    </source>
</evidence>
<feature type="compositionally biased region" description="Basic and acidic residues" evidence="1">
    <location>
        <begin position="1"/>
        <end position="11"/>
    </location>
</feature>
<accession>A0A9W9ZHX3</accession>
<keyword evidence="3" id="KW-1185">Reference proteome</keyword>
<evidence type="ECO:0000256" key="1">
    <source>
        <dbReference type="SAM" id="MobiDB-lite"/>
    </source>
</evidence>
<name>A0A9W9ZHX3_9CNID</name>
<dbReference type="EMBL" id="MU826351">
    <property type="protein sequence ID" value="KAJ7380903.1"/>
    <property type="molecule type" value="Genomic_DNA"/>
</dbReference>
<evidence type="ECO:0000313" key="3">
    <source>
        <dbReference type="Proteomes" id="UP001163046"/>
    </source>
</evidence>
<sequence length="232" mass="27183">MEEKESHDVPDSHYITYQDEEKGQLRERGQSTRLQTESKEEPSNTEQQLSKVKPEESPSFQETLQTWKRRESARATKEKTFRFRQSKAKTVTCPEGDIMLGEEIQHVKDTMDAAMQRMNAILEHVHEPSNTAADFPVAFSKEEKEPKESESHKEIEQLSDVESSLTVIKNENMDQAKQEFKRHMEETSPSCEVSPDPFFVQWPWSSVVFTSNWWQWLFSDDDREINADNVFF</sequence>
<reference evidence="2" key="1">
    <citation type="submission" date="2023-01" db="EMBL/GenBank/DDBJ databases">
        <title>Genome assembly of the deep-sea coral Lophelia pertusa.</title>
        <authorList>
            <person name="Herrera S."/>
            <person name="Cordes E."/>
        </authorList>
    </citation>
    <scope>NUCLEOTIDE SEQUENCE</scope>
    <source>
        <strain evidence="2">USNM1676648</strain>
        <tissue evidence="2">Polyp</tissue>
    </source>
</reference>